<dbReference type="AlphaFoldDB" id="A0A061JJ18"/>
<dbReference type="Proteomes" id="UP000026922">
    <property type="component" value="Unassembled WGS sequence"/>
</dbReference>
<dbReference type="EMBL" id="ARPM03000015">
    <property type="protein sequence ID" value="ETZ05539.1"/>
    <property type="molecule type" value="Genomic_DNA"/>
</dbReference>
<keyword evidence="2" id="KW-1185">Reference proteome</keyword>
<comment type="caution">
    <text evidence="1">The sequence shown here is derived from an EMBL/GenBank/DDBJ whole genome shotgun (WGS) entry which is preliminary data.</text>
</comment>
<proteinExistence type="predicted"/>
<gene>
    <name evidence="1" type="ORF">K737_300017</name>
</gene>
<name>A0A061JJ18_9PROT</name>
<evidence type="ECO:0000313" key="2">
    <source>
        <dbReference type="Proteomes" id="UP000026922"/>
    </source>
</evidence>
<reference evidence="1 2" key="1">
    <citation type="journal article" date="2013" name="Genome Announc.">
        <title>Draft Genome Sequence of Holospora undulata Strain HU1, a Micronucleus-Specific Symbiont of the Ciliate Paramecium caudatum.</title>
        <authorList>
            <person name="Dohra H."/>
            <person name="Suzuki H."/>
            <person name="Suzuki T."/>
            <person name="Tanaka K."/>
            <person name="Fujishima M."/>
        </authorList>
    </citation>
    <scope>NUCLEOTIDE SEQUENCE [LARGE SCALE GENOMIC DNA]</scope>
    <source>
        <strain evidence="1 2">HU1</strain>
    </source>
</reference>
<protein>
    <submittedName>
        <fullName evidence="1">Uncharacterized protein</fullName>
    </submittedName>
</protein>
<evidence type="ECO:0000313" key="1">
    <source>
        <dbReference type="EMBL" id="ETZ05539.1"/>
    </source>
</evidence>
<accession>A0A061JJ18</accession>
<sequence length="29" mass="3431">MELVRKMLFMNNKKGIVLVLLREKLCVVL</sequence>
<organism evidence="1 2">
    <name type="scientific">Holospora undulata HU1</name>
    <dbReference type="NCBI Taxonomy" id="1321371"/>
    <lineage>
        <taxon>Bacteria</taxon>
        <taxon>Pseudomonadati</taxon>
        <taxon>Pseudomonadota</taxon>
        <taxon>Alphaproteobacteria</taxon>
        <taxon>Holosporales</taxon>
        <taxon>Holosporaceae</taxon>
        <taxon>Holospora</taxon>
    </lineage>
</organism>